<feature type="region of interest" description="Disordered" evidence="1">
    <location>
        <begin position="408"/>
        <end position="457"/>
    </location>
</feature>
<dbReference type="AlphaFoldDB" id="A0AAD8TFA7"/>
<accession>A0AAD8TFA7</accession>
<protein>
    <recommendedName>
        <fullName evidence="6">F-box domain-containing protein</fullName>
    </recommendedName>
</protein>
<dbReference type="PANTHER" id="PTHR32133:SF380">
    <property type="entry name" value="OS10G0137700 PROTEIN"/>
    <property type="match status" value="1"/>
</dbReference>
<dbReference type="InterPro" id="IPR001810">
    <property type="entry name" value="F-box_dom"/>
</dbReference>
<evidence type="ECO:0000313" key="4">
    <source>
        <dbReference type="EMBL" id="KAK1680561.1"/>
    </source>
</evidence>
<dbReference type="SUPFAM" id="SSF81383">
    <property type="entry name" value="F-box domain"/>
    <property type="match status" value="1"/>
</dbReference>
<evidence type="ECO:0000259" key="2">
    <source>
        <dbReference type="Pfam" id="PF00646"/>
    </source>
</evidence>
<feature type="compositionally biased region" description="Polar residues" evidence="1">
    <location>
        <begin position="444"/>
        <end position="453"/>
    </location>
</feature>
<feature type="compositionally biased region" description="Low complexity" evidence="1">
    <location>
        <begin position="417"/>
        <end position="431"/>
    </location>
</feature>
<evidence type="ECO:0000256" key="1">
    <source>
        <dbReference type="SAM" id="MobiDB-lite"/>
    </source>
</evidence>
<dbReference type="InterPro" id="IPR036047">
    <property type="entry name" value="F-box-like_dom_sf"/>
</dbReference>
<feature type="compositionally biased region" description="Basic residues" evidence="1">
    <location>
        <begin position="1"/>
        <end position="10"/>
    </location>
</feature>
<comment type="caution">
    <text evidence="4">The sequence shown here is derived from an EMBL/GenBank/DDBJ whole genome shotgun (WGS) entry which is preliminary data.</text>
</comment>
<proteinExistence type="predicted"/>
<dbReference type="Pfam" id="PF23635">
    <property type="entry name" value="Beta-prop_AT5G49610-like"/>
    <property type="match status" value="1"/>
</dbReference>
<dbReference type="PANTHER" id="PTHR32133">
    <property type="entry name" value="OS07G0120400 PROTEIN"/>
    <property type="match status" value="1"/>
</dbReference>
<feature type="compositionally biased region" description="Pro residues" evidence="1">
    <location>
        <begin position="432"/>
        <end position="442"/>
    </location>
</feature>
<sequence length="484" mass="53675">MSAPRRRRGRTSPAAVPPPDDDDLLREILLRLPTQPSSLLRASLVCKRWLGLVKDPRFLRRFRAHHGKPPLLGFFIDDYEDNHPFVPTLKPPDRISADRFTSPIEQGDHHFDLLDCRHGLVLLVNEERRQLLIWDPVTDEQCRVSIPPLHSNNGEKMSVYKGMVRCVNRDQGHVHGHCHSGPFQVALVVGPGGRYYREFACVYSSATGTWSHPVSTEFPSQLTSTSEHMKRQQSLMTLVGDCLYWLAHLIYSCCIIEYDFVRHSLAVIKLPPDVNAHSDCIFTLMPAEDGGLGLIIVSKFRAQLWKREAGRDGAAIWVPGRIIKLGKLRSPARRQPLYIVGFADDNNVMLQLHAFFFVAAVDLSGDCRPPACPTPGRLVFRPARPMPWPPLVVLGWPDLCLDRPLPRSAGPTSASVAPCRARPAPPLLRRGPPCPRSTPLPAGPQSSATNYSSMPRPAPPPAAPCLGMCPTSSSVVLLLGPIQI</sequence>
<feature type="domain" description="F-box" evidence="2">
    <location>
        <begin position="22"/>
        <end position="60"/>
    </location>
</feature>
<dbReference type="Proteomes" id="UP001231189">
    <property type="component" value="Unassembled WGS sequence"/>
</dbReference>
<feature type="domain" description="F-box protein AT5G49610-like beta-propeller" evidence="3">
    <location>
        <begin position="113"/>
        <end position="322"/>
    </location>
</feature>
<reference evidence="4" key="1">
    <citation type="submission" date="2023-07" db="EMBL/GenBank/DDBJ databases">
        <title>A chromosome-level genome assembly of Lolium multiflorum.</title>
        <authorList>
            <person name="Chen Y."/>
            <person name="Copetti D."/>
            <person name="Kolliker R."/>
            <person name="Studer B."/>
        </authorList>
    </citation>
    <scope>NUCLEOTIDE SEQUENCE</scope>
    <source>
        <strain evidence="4">02402/16</strain>
        <tissue evidence="4">Leaf</tissue>
    </source>
</reference>
<evidence type="ECO:0008006" key="6">
    <source>
        <dbReference type="Google" id="ProtNLM"/>
    </source>
</evidence>
<dbReference type="EMBL" id="JAUUTY010000002">
    <property type="protein sequence ID" value="KAK1680561.1"/>
    <property type="molecule type" value="Genomic_DNA"/>
</dbReference>
<evidence type="ECO:0000313" key="5">
    <source>
        <dbReference type="Proteomes" id="UP001231189"/>
    </source>
</evidence>
<name>A0AAD8TFA7_LOLMU</name>
<organism evidence="4 5">
    <name type="scientific">Lolium multiflorum</name>
    <name type="common">Italian ryegrass</name>
    <name type="synonym">Lolium perenne subsp. multiflorum</name>
    <dbReference type="NCBI Taxonomy" id="4521"/>
    <lineage>
        <taxon>Eukaryota</taxon>
        <taxon>Viridiplantae</taxon>
        <taxon>Streptophyta</taxon>
        <taxon>Embryophyta</taxon>
        <taxon>Tracheophyta</taxon>
        <taxon>Spermatophyta</taxon>
        <taxon>Magnoliopsida</taxon>
        <taxon>Liliopsida</taxon>
        <taxon>Poales</taxon>
        <taxon>Poaceae</taxon>
        <taxon>BOP clade</taxon>
        <taxon>Pooideae</taxon>
        <taxon>Poodae</taxon>
        <taxon>Poeae</taxon>
        <taxon>Poeae Chloroplast Group 2 (Poeae type)</taxon>
        <taxon>Loliodinae</taxon>
        <taxon>Loliinae</taxon>
        <taxon>Lolium</taxon>
    </lineage>
</organism>
<dbReference type="InterPro" id="IPR056594">
    <property type="entry name" value="AT5G49610-like_b-prop"/>
</dbReference>
<keyword evidence="5" id="KW-1185">Reference proteome</keyword>
<feature type="region of interest" description="Disordered" evidence="1">
    <location>
        <begin position="1"/>
        <end position="20"/>
    </location>
</feature>
<dbReference type="Pfam" id="PF00646">
    <property type="entry name" value="F-box"/>
    <property type="match status" value="1"/>
</dbReference>
<evidence type="ECO:0000259" key="3">
    <source>
        <dbReference type="Pfam" id="PF23635"/>
    </source>
</evidence>
<dbReference type="Gene3D" id="1.20.1280.50">
    <property type="match status" value="1"/>
</dbReference>
<gene>
    <name evidence="4" type="ORF">QYE76_041409</name>
</gene>